<sequence length="148" mass="16720">MLFDCRRLVKMNKFYNGSFYLFSMKESYEKAGTWPVNGADVDDETMAIYTGVAPQGKILGSDKEGKPVWVNIPPLSAEQQIVKAEQKRTTLRSIADKEIAWRQDAVDSGIATEGETVALSEWKKYRVLLMRVDCSKAPDISWPEPPKD</sequence>
<organism evidence="1 2">
    <name type="scientific">Citrobacter europaeus</name>
    <dbReference type="NCBI Taxonomy" id="1914243"/>
    <lineage>
        <taxon>Bacteria</taxon>
        <taxon>Pseudomonadati</taxon>
        <taxon>Pseudomonadota</taxon>
        <taxon>Gammaproteobacteria</taxon>
        <taxon>Enterobacterales</taxon>
        <taxon>Enterobacteriaceae</taxon>
        <taxon>Citrobacter</taxon>
    </lineage>
</organism>
<reference evidence="1 2" key="1">
    <citation type="submission" date="2016-04" db="EMBL/GenBank/DDBJ databases">
        <authorList>
            <person name="Mornico D."/>
        </authorList>
    </citation>
    <scope>NUCLEOTIDE SEQUENCE [LARGE SCALE GENOMIC DNA]</scope>
    <source>
        <strain evidence="1 2">A121</strain>
    </source>
</reference>
<evidence type="ECO:0000313" key="2">
    <source>
        <dbReference type="Proteomes" id="UP000195338"/>
    </source>
</evidence>
<dbReference type="EMBL" id="FLUX01000033">
    <property type="protein sequence ID" value="SBW25920.1"/>
    <property type="molecule type" value="Genomic_DNA"/>
</dbReference>
<dbReference type="Proteomes" id="UP000195338">
    <property type="component" value="Unassembled WGS sequence"/>
</dbReference>
<keyword evidence="2" id="KW-1185">Reference proteome</keyword>
<dbReference type="PANTHER" id="PTHR34413">
    <property type="entry name" value="PROPHAGE TAIL FIBER ASSEMBLY PROTEIN HOMOLOG TFAE-RELATED-RELATED"/>
    <property type="match status" value="1"/>
</dbReference>
<dbReference type="Pfam" id="PF02413">
    <property type="entry name" value="Caudo_TAP"/>
    <property type="match status" value="1"/>
</dbReference>
<dbReference type="PANTHER" id="PTHR34413:SF2">
    <property type="entry name" value="PROPHAGE TAIL FIBER ASSEMBLY PROTEIN HOMOLOG TFAE-RELATED"/>
    <property type="match status" value="1"/>
</dbReference>
<proteinExistence type="predicted"/>
<evidence type="ECO:0000313" key="1">
    <source>
        <dbReference type="EMBL" id="SBW25920.1"/>
    </source>
</evidence>
<dbReference type="InterPro" id="IPR003458">
    <property type="entry name" value="Phage_T4_Gp38_tail_assem"/>
</dbReference>
<dbReference type="InterPro" id="IPR051220">
    <property type="entry name" value="TFA_Chaperone"/>
</dbReference>
<name>A0ABY0JQI3_9ENTR</name>
<accession>A0ABY0JQI3</accession>
<gene>
    <name evidence="1" type="ORF">BN4901_2828</name>
</gene>
<protein>
    <submittedName>
        <fullName evidence="1">Tail fiber assembly protein p37</fullName>
    </submittedName>
</protein>
<comment type="caution">
    <text evidence="1">The sequence shown here is derived from an EMBL/GenBank/DDBJ whole genome shotgun (WGS) entry which is preliminary data.</text>
</comment>